<evidence type="ECO:0000313" key="3">
    <source>
        <dbReference type="Proteomes" id="UP001161704"/>
    </source>
</evidence>
<sequence>MARPSSLEEQTVFAVPNGVVFGVFAGWFFGLRQLSTAMLFLYQ</sequence>
<evidence type="ECO:0000256" key="1">
    <source>
        <dbReference type="SAM" id="Phobius"/>
    </source>
</evidence>
<evidence type="ECO:0000313" key="2">
    <source>
        <dbReference type="EMBL" id="MDH1504181.1"/>
    </source>
</evidence>
<keyword evidence="1" id="KW-0812">Transmembrane</keyword>
<organism evidence="2 3">
    <name type="scientific">Aeromonas caviae</name>
    <name type="common">Aeromonas punctata</name>
    <dbReference type="NCBI Taxonomy" id="648"/>
    <lineage>
        <taxon>Bacteria</taxon>
        <taxon>Pseudomonadati</taxon>
        <taxon>Pseudomonadota</taxon>
        <taxon>Gammaproteobacteria</taxon>
        <taxon>Aeromonadales</taxon>
        <taxon>Aeromonadaceae</taxon>
        <taxon>Aeromonas</taxon>
    </lineage>
</organism>
<dbReference type="RefSeq" id="WP_255302662.1">
    <property type="nucleotide sequence ID" value="NZ_JAOCFK010000010.1"/>
</dbReference>
<feature type="transmembrane region" description="Helical" evidence="1">
    <location>
        <begin position="12"/>
        <end position="31"/>
    </location>
</feature>
<dbReference type="AlphaFoldDB" id="A0AA42R5P6"/>
<keyword evidence="1" id="KW-1133">Transmembrane helix</keyword>
<dbReference type="Proteomes" id="UP001161704">
    <property type="component" value="Unassembled WGS sequence"/>
</dbReference>
<proteinExistence type="predicted"/>
<reference evidence="2" key="1">
    <citation type="submission" date="2022-09" db="EMBL/GenBank/DDBJ databases">
        <title>Intensive care unit water sources are persistently colonized with multi-drug resistant bacteria and are the site of extensive horizontal gene transfer of antibiotic resistance genes.</title>
        <authorList>
            <person name="Diorio-Toth L."/>
        </authorList>
    </citation>
    <scope>NUCLEOTIDE SEQUENCE</scope>
    <source>
        <strain evidence="2">GD03710</strain>
    </source>
</reference>
<gene>
    <name evidence="2" type="ORF">N5I20_03765</name>
</gene>
<comment type="caution">
    <text evidence="2">The sequence shown here is derived from an EMBL/GenBank/DDBJ whole genome shotgun (WGS) entry which is preliminary data.</text>
</comment>
<accession>A0AA42R5P6</accession>
<name>A0AA42R5P6_AERCA</name>
<keyword evidence="1" id="KW-0472">Membrane</keyword>
<protein>
    <submittedName>
        <fullName evidence="2">Uncharacterized protein</fullName>
    </submittedName>
</protein>
<dbReference type="EMBL" id="JAOCIZ010000009">
    <property type="protein sequence ID" value="MDH1504181.1"/>
    <property type="molecule type" value="Genomic_DNA"/>
</dbReference>